<dbReference type="PANTHER" id="PTHR42755:SF1">
    <property type="entry name" value="3-DEOXY-D-MANNO-OCTULOSONIC ACID TRANSFERASE, MITOCHONDRIAL-RELATED"/>
    <property type="match status" value="1"/>
</dbReference>
<dbReference type="GO" id="GO:0005886">
    <property type="term" value="C:plasma membrane"/>
    <property type="evidence" value="ECO:0007669"/>
    <property type="project" value="UniProtKB-SubCell"/>
</dbReference>
<evidence type="ECO:0000259" key="9">
    <source>
        <dbReference type="Pfam" id="PF04413"/>
    </source>
</evidence>
<evidence type="ECO:0000313" key="10">
    <source>
        <dbReference type="EMBL" id="PZX93597.1"/>
    </source>
</evidence>
<feature type="active site" description="Proton acceptor" evidence="7">
    <location>
        <position position="60"/>
    </location>
</feature>
<evidence type="ECO:0000256" key="8">
    <source>
        <dbReference type="RuleBase" id="RU365103"/>
    </source>
</evidence>
<dbReference type="GO" id="GO:0043842">
    <property type="term" value="F:Kdo transferase activity"/>
    <property type="evidence" value="ECO:0007669"/>
    <property type="project" value="UniProtKB-EC"/>
</dbReference>
<keyword evidence="8" id="KW-0472">Membrane</keyword>
<evidence type="ECO:0000256" key="4">
    <source>
        <dbReference type="ARBA" id="ARBA00022679"/>
    </source>
</evidence>
<evidence type="ECO:0000256" key="1">
    <source>
        <dbReference type="ARBA" id="ARBA00004713"/>
    </source>
</evidence>
<dbReference type="InterPro" id="IPR039901">
    <property type="entry name" value="Kdotransferase"/>
</dbReference>
<dbReference type="SUPFAM" id="SSF53756">
    <property type="entry name" value="UDP-Glycosyltransferase/glycogen phosphorylase"/>
    <property type="match status" value="1"/>
</dbReference>
<dbReference type="EC" id="2.4.99.12" evidence="2 8"/>
<reference evidence="10 11" key="1">
    <citation type="submission" date="2018-06" db="EMBL/GenBank/DDBJ databases">
        <title>Flavobacterium sp IMCC34762, genome.</title>
        <authorList>
            <person name="Joung Y."/>
            <person name="Cho J."/>
            <person name="Song J."/>
        </authorList>
    </citation>
    <scope>NUCLEOTIDE SEQUENCE [LARGE SCALE GENOMIC DNA]</scope>
    <source>
        <strain evidence="10 11">IMCC34762</strain>
    </source>
</reference>
<dbReference type="PANTHER" id="PTHR42755">
    <property type="entry name" value="3-DEOXY-MANNO-OCTULOSONATE CYTIDYLYLTRANSFERASE"/>
    <property type="match status" value="1"/>
</dbReference>
<evidence type="ECO:0000256" key="6">
    <source>
        <dbReference type="ARBA" id="ARBA00049183"/>
    </source>
</evidence>
<dbReference type="Proteomes" id="UP000249177">
    <property type="component" value="Unassembled WGS sequence"/>
</dbReference>
<dbReference type="Gene3D" id="3.40.50.2000">
    <property type="entry name" value="Glycogen Phosphorylase B"/>
    <property type="match status" value="1"/>
</dbReference>
<dbReference type="EMBL" id="QKXH01000005">
    <property type="protein sequence ID" value="PZX93597.1"/>
    <property type="molecule type" value="Genomic_DNA"/>
</dbReference>
<protein>
    <recommendedName>
        <fullName evidence="3 8">3-deoxy-D-manno-octulosonic acid transferase</fullName>
        <shortName evidence="8">Kdo transferase</shortName>
        <ecNumber evidence="2 8">2.4.99.12</ecNumber>
    </recommendedName>
    <alternativeName>
        <fullName evidence="5 8">Lipid IV(A) 3-deoxy-D-manno-octulosonic acid transferase</fullName>
    </alternativeName>
</protein>
<evidence type="ECO:0000256" key="3">
    <source>
        <dbReference type="ARBA" id="ARBA00019077"/>
    </source>
</evidence>
<feature type="domain" description="3-deoxy-D-manno-octulosonic-acid transferase N-terminal" evidence="9">
    <location>
        <begin position="45"/>
        <end position="206"/>
    </location>
</feature>
<dbReference type="UniPathway" id="UPA00958"/>
<dbReference type="Pfam" id="PF04413">
    <property type="entry name" value="Glycos_transf_N"/>
    <property type="match status" value="1"/>
</dbReference>
<dbReference type="InterPro" id="IPR038107">
    <property type="entry name" value="Glycos_transf_N_sf"/>
</dbReference>
<evidence type="ECO:0000313" key="11">
    <source>
        <dbReference type="Proteomes" id="UP000249177"/>
    </source>
</evidence>
<gene>
    <name evidence="10" type="ORF">DOS84_09285</name>
</gene>
<accession>A0A2W7UEI6</accession>
<dbReference type="GO" id="GO:0009245">
    <property type="term" value="P:lipid A biosynthetic process"/>
    <property type="evidence" value="ECO:0007669"/>
    <property type="project" value="TreeGrafter"/>
</dbReference>
<name>A0A2W7UEI6_9FLAO</name>
<comment type="pathway">
    <text evidence="1 8">Bacterial outer membrane biogenesis; LPS core biosynthesis.</text>
</comment>
<keyword evidence="8" id="KW-0448">Lipopolysaccharide biosynthesis</keyword>
<evidence type="ECO:0000256" key="2">
    <source>
        <dbReference type="ARBA" id="ARBA00012621"/>
    </source>
</evidence>
<dbReference type="Gene3D" id="3.40.50.11720">
    <property type="entry name" value="3-Deoxy-D-manno-octulosonic-acid transferase, N-terminal domain"/>
    <property type="match status" value="1"/>
</dbReference>
<comment type="caution">
    <text evidence="10">The sequence shown here is derived from an EMBL/GenBank/DDBJ whole genome shotgun (WGS) entry which is preliminary data.</text>
</comment>
<dbReference type="AlphaFoldDB" id="A0A2W7UEI6"/>
<dbReference type="GO" id="GO:0009244">
    <property type="term" value="P:lipopolysaccharide core region biosynthetic process"/>
    <property type="evidence" value="ECO:0007669"/>
    <property type="project" value="UniProtKB-UniRule"/>
</dbReference>
<dbReference type="InterPro" id="IPR007507">
    <property type="entry name" value="Glycos_transf_N"/>
</dbReference>
<comment type="similarity">
    <text evidence="8">Belongs to the glycosyltransferase group 1 family.</text>
</comment>
<comment type="catalytic activity">
    <reaction evidence="6 8">
        <text>lipid IVA (E. coli) + CMP-3-deoxy-beta-D-manno-octulosonate = alpha-Kdo-(2-&gt;6)-lipid IVA (E. coli) + CMP + H(+)</text>
        <dbReference type="Rhea" id="RHEA:28066"/>
        <dbReference type="ChEBI" id="CHEBI:15378"/>
        <dbReference type="ChEBI" id="CHEBI:58603"/>
        <dbReference type="ChEBI" id="CHEBI:60364"/>
        <dbReference type="ChEBI" id="CHEBI:60377"/>
        <dbReference type="ChEBI" id="CHEBI:85987"/>
        <dbReference type="EC" id="2.4.99.12"/>
    </reaction>
</comment>
<organism evidence="10 11">
    <name type="scientific">Flavobacterium aquariorum</name>
    <dbReference type="NCBI Taxonomy" id="2217670"/>
    <lineage>
        <taxon>Bacteria</taxon>
        <taxon>Pseudomonadati</taxon>
        <taxon>Bacteroidota</taxon>
        <taxon>Flavobacteriia</taxon>
        <taxon>Flavobacteriales</taxon>
        <taxon>Flavobacteriaceae</taxon>
        <taxon>Flavobacterium</taxon>
    </lineage>
</organism>
<dbReference type="OrthoDB" id="9789797at2"/>
<comment type="function">
    <text evidence="8">Involved in lipopolysaccharide (LPS) biosynthesis. Catalyzes the transfer of 3-deoxy-D-manno-octulosonate (Kdo) residue(s) from CMP-Kdo to lipid IV(A), the tetraacyldisaccharide-1,4'-bisphosphate precursor of lipid A.</text>
</comment>
<sequence>MHFLYNLAILSTQFLLKIIAFFSPKMKLFVDGRKDVFTILEQKISANDQTIWFHAASLGEYEQGLPVIEKIKDNYPTHIIVVTFFSPSGYEVRKNNTVADVTVYLPLDTQKNAKRFLELVHPDLVFFIKYEFWINYLDQLQKQNIPTYLISGIFRKKQLFFKWYGGFYRKALNTFTYFFVQNEDSKKLITQLGKTNVIVSGDTRFDRVVAILEKDNTLDFIAQFKNTKTTIVIGSSWPKDETILSEYINSCIYDVKFIIAPHNIKPEQIEQLQNSITKKTVLFSEKENKDLSKFEVFIIDTIGILTKIYSYGDIAYVGGGFGNPGVHNLLEPATFGIPIVIGPNYSHFDEAINLVEIGGSISINDSKELEIAFSTLIQNADIRYQKGEICRSFVQKNKGATNSILEKTTHKKSSK</sequence>
<keyword evidence="4 8" id="KW-0808">Transferase</keyword>
<keyword evidence="8" id="KW-1003">Cell membrane</keyword>
<evidence type="ECO:0000256" key="7">
    <source>
        <dbReference type="PIRSR" id="PIRSR639901-1"/>
    </source>
</evidence>
<proteinExistence type="inferred from homology"/>
<comment type="subcellular location">
    <subcellularLocation>
        <location evidence="8">Cell membrane</location>
    </subcellularLocation>
</comment>
<evidence type="ECO:0000256" key="5">
    <source>
        <dbReference type="ARBA" id="ARBA00031445"/>
    </source>
</evidence>
<keyword evidence="11" id="KW-1185">Reference proteome</keyword>
<dbReference type="RefSeq" id="WP_111409843.1">
    <property type="nucleotide sequence ID" value="NZ_QKXH01000005.1"/>
</dbReference>